<evidence type="ECO:0000313" key="1">
    <source>
        <dbReference type="EMBL" id="MCS3676239.1"/>
    </source>
</evidence>
<gene>
    <name evidence="1" type="ORF">GGP71_000135</name>
</gene>
<proteinExistence type="predicted"/>
<evidence type="ECO:0000313" key="2">
    <source>
        <dbReference type="Proteomes" id="UP001155027"/>
    </source>
</evidence>
<sequence length="46" mass="5414">MVPHLYPMGPRLYPILMPHCSVYLPPHPILYPVLHRSQPYLGEDFQ</sequence>
<comment type="caution">
    <text evidence="1">The sequence shown here is derived from an EMBL/GenBank/DDBJ whole genome shotgun (WGS) entry which is preliminary data.</text>
</comment>
<name>A0A9X2PWU0_9BACT</name>
<reference evidence="1" key="1">
    <citation type="submission" date="2022-08" db="EMBL/GenBank/DDBJ databases">
        <title>Genomic Encyclopedia of Type Strains, Phase V (KMG-V): Genome sequencing to study the core and pangenomes of soil and plant-associated prokaryotes.</title>
        <authorList>
            <person name="Whitman W."/>
        </authorList>
    </citation>
    <scope>NUCLEOTIDE SEQUENCE</scope>
    <source>
        <strain evidence="1">0</strain>
    </source>
</reference>
<dbReference type="AlphaFoldDB" id="A0A9X2PWU0"/>
<dbReference type="Proteomes" id="UP001155027">
    <property type="component" value="Unassembled WGS sequence"/>
</dbReference>
<accession>A0A9X2PWU0</accession>
<dbReference type="EMBL" id="JANUAU010000001">
    <property type="protein sequence ID" value="MCS3676239.1"/>
    <property type="molecule type" value="Genomic_DNA"/>
</dbReference>
<organism evidence="1 2">
    <name type="scientific">Salinibacter ruber</name>
    <dbReference type="NCBI Taxonomy" id="146919"/>
    <lineage>
        <taxon>Bacteria</taxon>
        <taxon>Pseudomonadati</taxon>
        <taxon>Rhodothermota</taxon>
        <taxon>Rhodothermia</taxon>
        <taxon>Rhodothermales</taxon>
        <taxon>Salinibacteraceae</taxon>
        <taxon>Salinibacter</taxon>
    </lineage>
</organism>
<protein>
    <submittedName>
        <fullName evidence="1">Uncharacterized protein</fullName>
    </submittedName>
</protein>